<feature type="transmembrane region" description="Helical" evidence="2">
    <location>
        <begin position="97"/>
        <end position="119"/>
    </location>
</feature>
<dbReference type="EMBL" id="JAGMVJ010000004">
    <property type="protein sequence ID" value="KAH7091567.1"/>
    <property type="molecule type" value="Genomic_DNA"/>
</dbReference>
<organism evidence="3 4">
    <name type="scientific">Paraphoma chrysanthemicola</name>
    <dbReference type="NCBI Taxonomy" id="798071"/>
    <lineage>
        <taxon>Eukaryota</taxon>
        <taxon>Fungi</taxon>
        <taxon>Dikarya</taxon>
        <taxon>Ascomycota</taxon>
        <taxon>Pezizomycotina</taxon>
        <taxon>Dothideomycetes</taxon>
        <taxon>Pleosporomycetidae</taxon>
        <taxon>Pleosporales</taxon>
        <taxon>Pleosporineae</taxon>
        <taxon>Phaeosphaeriaceae</taxon>
        <taxon>Paraphoma</taxon>
    </lineage>
</organism>
<protein>
    <submittedName>
        <fullName evidence="3">Uncharacterized protein</fullName>
    </submittedName>
</protein>
<feature type="compositionally biased region" description="Polar residues" evidence="1">
    <location>
        <begin position="406"/>
        <end position="418"/>
    </location>
</feature>
<evidence type="ECO:0000256" key="1">
    <source>
        <dbReference type="SAM" id="MobiDB-lite"/>
    </source>
</evidence>
<dbReference type="PANTHER" id="PTHR35179">
    <property type="entry name" value="PROTEIN CBG02620"/>
    <property type="match status" value="1"/>
</dbReference>
<keyword evidence="2" id="KW-0472">Membrane</keyword>
<dbReference type="PANTHER" id="PTHR35179:SF1">
    <property type="entry name" value="INTEGRAL MEMBRANE PROTEIN"/>
    <property type="match status" value="1"/>
</dbReference>
<evidence type="ECO:0000313" key="4">
    <source>
        <dbReference type="Proteomes" id="UP000813461"/>
    </source>
</evidence>
<feature type="transmembrane region" description="Helical" evidence="2">
    <location>
        <begin position="216"/>
        <end position="243"/>
    </location>
</feature>
<sequence>MSFTYDPNFTPWGPFIRKEGFLIQPLPQAAFIGATTIFALTGVFACSTASIAIAQTRRSRRPWSSGYIWMIWAEWASCVALALICFLHLLRVIRPNFYFYFFGLVFWTIQTQCLLQIIINRIRIILQDRRKGKRLQIATFVFWSLINISVFCIWIPARLQISAKIMHINEIWDRVEKAVYLIIDAALNVFFIRTVKENLISNGLQKYNRLVKFNQAMIAISLLMDVLLIASMSIPNGFVFTLFHPFTYLVKLNIELSMARLIKKIALGSNGPQSGRVFPSFNSSTDKASKITRLGEWAAKQGMVIKNAMHADSSISKPESGAIKRTEEYTVSSEPIELRSQKFDDSKNVQISVSRKDDTRAAMIGVYRATKESKDGREVRTRELMGDEEVLIKPQPVLLPSRRSADSSTTHSMASINR</sequence>
<keyword evidence="2" id="KW-1133">Transmembrane helix</keyword>
<feature type="region of interest" description="Disordered" evidence="1">
    <location>
        <begin position="396"/>
        <end position="418"/>
    </location>
</feature>
<dbReference type="OrthoDB" id="3205825at2759"/>
<feature type="transmembrane region" description="Helical" evidence="2">
    <location>
        <begin position="29"/>
        <end position="54"/>
    </location>
</feature>
<feature type="transmembrane region" description="Helical" evidence="2">
    <location>
        <begin position="177"/>
        <end position="195"/>
    </location>
</feature>
<gene>
    <name evidence="3" type="ORF">FB567DRAFT_436690</name>
</gene>
<name>A0A8K0W2T0_9PLEO</name>
<keyword evidence="2" id="KW-0812">Transmembrane</keyword>
<reference evidence="3" key="1">
    <citation type="journal article" date="2021" name="Nat. Commun.">
        <title>Genetic determinants of endophytism in the Arabidopsis root mycobiome.</title>
        <authorList>
            <person name="Mesny F."/>
            <person name="Miyauchi S."/>
            <person name="Thiergart T."/>
            <person name="Pickel B."/>
            <person name="Atanasova L."/>
            <person name="Karlsson M."/>
            <person name="Huettel B."/>
            <person name="Barry K.W."/>
            <person name="Haridas S."/>
            <person name="Chen C."/>
            <person name="Bauer D."/>
            <person name="Andreopoulos W."/>
            <person name="Pangilinan J."/>
            <person name="LaButti K."/>
            <person name="Riley R."/>
            <person name="Lipzen A."/>
            <person name="Clum A."/>
            <person name="Drula E."/>
            <person name="Henrissat B."/>
            <person name="Kohler A."/>
            <person name="Grigoriev I.V."/>
            <person name="Martin F.M."/>
            <person name="Hacquard S."/>
        </authorList>
    </citation>
    <scope>NUCLEOTIDE SEQUENCE</scope>
    <source>
        <strain evidence="3">MPI-SDFR-AT-0120</strain>
    </source>
</reference>
<accession>A0A8K0W2T0</accession>
<evidence type="ECO:0000313" key="3">
    <source>
        <dbReference type="EMBL" id="KAH7091567.1"/>
    </source>
</evidence>
<dbReference type="Proteomes" id="UP000813461">
    <property type="component" value="Unassembled WGS sequence"/>
</dbReference>
<feature type="transmembrane region" description="Helical" evidence="2">
    <location>
        <begin position="66"/>
        <end position="91"/>
    </location>
</feature>
<dbReference type="AlphaFoldDB" id="A0A8K0W2T0"/>
<comment type="caution">
    <text evidence="3">The sequence shown here is derived from an EMBL/GenBank/DDBJ whole genome shotgun (WGS) entry which is preliminary data.</text>
</comment>
<evidence type="ECO:0000256" key="2">
    <source>
        <dbReference type="SAM" id="Phobius"/>
    </source>
</evidence>
<proteinExistence type="predicted"/>
<keyword evidence="4" id="KW-1185">Reference proteome</keyword>
<feature type="transmembrane region" description="Helical" evidence="2">
    <location>
        <begin position="140"/>
        <end position="157"/>
    </location>
</feature>